<dbReference type="PANTHER" id="PTHR12844">
    <property type="entry name" value="CONNECTOR ENCHANCER OF KINASE SUPPRESSOR OF RAS"/>
    <property type="match status" value="1"/>
</dbReference>
<dbReference type="CDD" id="cd09511">
    <property type="entry name" value="SAM_CNK1_2_3-suppressor"/>
    <property type="match status" value="1"/>
</dbReference>
<evidence type="ECO:0000256" key="1">
    <source>
        <dbReference type="ARBA" id="ARBA00009498"/>
    </source>
</evidence>
<feature type="compositionally biased region" description="Low complexity" evidence="3">
    <location>
        <begin position="274"/>
        <end position="295"/>
    </location>
</feature>
<dbReference type="InterPro" id="IPR001849">
    <property type="entry name" value="PH_domain"/>
</dbReference>
<organism evidence="8 9">
    <name type="scientific">Gasterosteus aculeatus aculeatus</name>
    <name type="common">three-spined stickleback</name>
    <dbReference type="NCBI Taxonomy" id="481459"/>
    <lineage>
        <taxon>Eukaryota</taxon>
        <taxon>Metazoa</taxon>
        <taxon>Chordata</taxon>
        <taxon>Craniata</taxon>
        <taxon>Vertebrata</taxon>
        <taxon>Euteleostomi</taxon>
        <taxon>Actinopterygii</taxon>
        <taxon>Neopterygii</taxon>
        <taxon>Teleostei</taxon>
        <taxon>Neoteleostei</taxon>
        <taxon>Acanthomorphata</taxon>
        <taxon>Eupercaria</taxon>
        <taxon>Perciformes</taxon>
        <taxon>Cottioidei</taxon>
        <taxon>Gasterosteales</taxon>
        <taxon>Gasterosteidae</taxon>
        <taxon>Gasterosteus</taxon>
    </lineage>
</organism>
<dbReference type="PANTHER" id="PTHR12844:SF21">
    <property type="entry name" value="CONNECTOR ENHANCER OF KINASE SUPPRESSOR OF RAS 2"/>
    <property type="match status" value="1"/>
</dbReference>
<dbReference type="GO" id="GO:0005737">
    <property type="term" value="C:cytoplasm"/>
    <property type="evidence" value="ECO:0007669"/>
    <property type="project" value="InterPro"/>
</dbReference>
<sequence length="664" mass="75376">MALVMEPVSKWSSSQVVDWMKGLDDCLQQYIKTFEREKVGGDKLLRITHQELEDLGVSRIGHQELVLEAVDLLCALNYGLETENLKTLSHKLNASAKNLQNFITGRRRSGHYDGRATHKLPNDFLTSVVDLIAAAKSLLAWLDRSPFAAVADYSVTRNNVIQLCLELTTIVQQDCSVYETENKILHCKTLSEVCDHIISLSSDPMETRAAHLEDVPLADIWSTEGLGMYIKSTYDGLHVITGTTEGSLADRCKKIHAGDEVIQVNHQTVPIFPQSPSSSVATPTSTLSTPSRRSSCALQDLYIPPPPAEPYTPRDDKSNLSGDDPQSDAQVAEGSESPNSYLDQECRRQFPLVEEDAILYCYEYDQNQEVSSVRRGSTPTYGRLRPISMPVEYNWVGDNEDLAKLKRESRRENSLLRFASEDKSPGEDFLLGRSLSQNRRKSERRASPTHYTLVPALQMEVSLSTSSSDSASLYHVFERSSLMSRSKKKSKAGSPMSSISKRRISCRDLGQGDCEGWLWKKKDAKTYFSQKWKKYWFILKDTCLYWYMNEEDEKAEGFVSLPEFKIDRATECRRKYAFKACHPKIKTFYFAAENVDDMSRWLSRLSMAVAGYSEQEKIQPDQDYWSESDHEDMEMPPMTKQDSPPPPYDTYPRASSVKLKLEFS</sequence>
<dbReference type="Bgee" id="ENSGACG00000020385">
    <property type="expression patterns" value="Expressed in telencephalon and 3 other cell types or tissues"/>
</dbReference>
<dbReference type="FunFam" id="2.30.29.30:FF:000092">
    <property type="entry name" value="Connector enhancer of kinase suppressor of Ras 2"/>
    <property type="match status" value="1"/>
</dbReference>
<dbReference type="FunFam" id="2.30.42.10:FF:000060">
    <property type="entry name" value="Connector enhancer of kinase suppressor of Ras 2"/>
    <property type="match status" value="1"/>
</dbReference>
<dbReference type="SMART" id="SM00233">
    <property type="entry name" value="PH"/>
    <property type="match status" value="1"/>
</dbReference>
<keyword evidence="9" id="KW-1185">Reference proteome</keyword>
<dbReference type="Pfam" id="PF00536">
    <property type="entry name" value="SAM_1"/>
    <property type="match status" value="1"/>
</dbReference>
<dbReference type="GO" id="GO:0009966">
    <property type="term" value="P:regulation of signal transduction"/>
    <property type="evidence" value="ECO:0007669"/>
    <property type="project" value="InterPro"/>
</dbReference>
<dbReference type="SUPFAM" id="SSF47769">
    <property type="entry name" value="SAM/Pointed domain"/>
    <property type="match status" value="1"/>
</dbReference>
<dbReference type="Gene3D" id="2.30.29.30">
    <property type="entry name" value="Pleckstrin-homology domain (PH domain)/Phosphotyrosine-binding domain (PTB)"/>
    <property type="match status" value="1"/>
</dbReference>
<dbReference type="SUPFAM" id="SSF50156">
    <property type="entry name" value="PDZ domain-like"/>
    <property type="match status" value="1"/>
</dbReference>
<dbReference type="PROSITE" id="PS50105">
    <property type="entry name" value="SAM_DOMAIN"/>
    <property type="match status" value="1"/>
</dbReference>
<dbReference type="InterPro" id="IPR051566">
    <property type="entry name" value="CNKSR"/>
</dbReference>
<evidence type="ECO:0000256" key="2">
    <source>
        <dbReference type="ARBA" id="ARBA00022553"/>
    </source>
</evidence>
<accession>G3QAM9</accession>
<dbReference type="Gene3D" id="1.10.150.50">
    <property type="entry name" value="Transcription Factor, Ets-1"/>
    <property type="match status" value="1"/>
</dbReference>
<dbReference type="InterPro" id="IPR010599">
    <property type="entry name" value="CNK2/3_dom"/>
</dbReference>
<dbReference type="SMART" id="SM00454">
    <property type="entry name" value="SAM"/>
    <property type="match status" value="1"/>
</dbReference>
<dbReference type="Pfam" id="PF10534">
    <property type="entry name" value="CRIC_ras_sig"/>
    <property type="match status" value="1"/>
</dbReference>
<evidence type="ECO:0000313" key="8">
    <source>
        <dbReference type="Ensembl" id="ENSGACP00000026945.2"/>
    </source>
</evidence>
<dbReference type="InterPro" id="IPR001660">
    <property type="entry name" value="SAM"/>
</dbReference>
<dbReference type="InParanoid" id="G3QAM9"/>
<comment type="similarity">
    <text evidence="1">Belongs to the CNKSR family.</text>
</comment>
<feature type="region of interest" description="Disordered" evidence="3">
    <location>
        <begin position="270"/>
        <end position="343"/>
    </location>
</feature>
<dbReference type="InterPro" id="IPR001478">
    <property type="entry name" value="PDZ"/>
</dbReference>
<dbReference type="Pfam" id="PF00169">
    <property type="entry name" value="PH"/>
    <property type="match status" value="1"/>
</dbReference>
<dbReference type="eggNOG" id="KOG1738">
    <property type="taxonomic scope" value="Eukaryota"/>
</dbReference>
<dbReference type="PROSITE" id="PS51290">
    <property type="entry name" value="CRIC"/>
    <property type="match status" value="1"/>
</dbReference>
<keyword evidence="2" id="KW-0597">Phosphoprotein</keyword>
<feature type="domain" description="PDZ" evidence="6">
    <location>
        <begin position="214"/>
        <end position="269"/>
    </location>
</feature>
<proteinExistence type="inferred from homology"/>
<dbReference type="InterPro" id="IPR017874">
    <property type="entry name" value="CRIC_domain"/>
</dbReference>
<feature type="domain" description="PH" evidence="4">
    <location>
        <begin position="511"/>
        <end position="610"/>
    </location>
</feature>
<feature type="domain" description="CRIC" evidence="7">
    <location>
        <begin position="84"/>
        <end position="178"/>
    </location>
</feature>
<evidence type="ECO:0000259" key="7">
    <source>
        <dbReference type="PROSITE" id="PS51290"/>
    </source>
</evidence>
<reference evidence="8 9" key="1">
    <citation type="journal article" date="2021" name="G3 (Bethesda)">
        <title>Improved contiguity of the threespine stickleback genome using long-read sequencing.</title>
        <authorList>
            <person name="Nath S."/>
            <person name="Shaw D.E."/>
            <person name="White M.A."/>
        </authorList>
    </citation>
    <scope>NUCLEOTIDE SEQUENCE [LARGE SCALE GENOMIC DNA]</scope>
    <source>
        <strain evidence="8 9">Lake Benthic</strain>
    </source>
</reference>
<dbReference type="PROSITE" id="PS50106">
    <property type="entry name" value="PDZ"/>
    <property type="match status" value="1"/>
</dbReference>
<dbReference type="OMA" id="KQAASPM"/>
<reference evidence="8" key="3">
    <citation type="submission" date="2025-09" db="UniProtKB">
        <authorList>
            <consortium name="Ensembl"/>
        </authorList>
    </citation>
    <scope>IDENTIFICATION</scope>
</reference>
<evidence type="ECO:0000256" key="3">
    <source>
        <dbReference type="SAM" id="MobiDB-lite"/>
    </source>
</evidence>
<dbReference type="FunFam" id="1.10.150.50:FF:000019">
    <property type="entry name" value="Connector enhancer of kinase suppressor of Ras 2"/>
    <property type="match status" value="1"/>
</dbReference>
<evidence type="ECO:0000259" key="4">
    <source>
        <dbReference type="PROSITE" id="PS50003"/>
    </source>
</evidence>
<dbReference type="GeneTree" id="ENSGT00940000156709"/>
<dbReference type="CDD" id="cd06748">
    <property type="entry name" value="PDZ_CNK1_2_3-like"/>
    <property type="match status" value="1"/>
</dbReference>
<dbReference type="InterPro" id="IPR013761">
    <property type="entry name" value="SAM/pointed_sf"/>
</dbReference>
<dbReference type="InterPro" id="IPR011993">
    <property type="entry name" value="PH-like_dom_sf"/>
</dbReference>
<evidence type="ECO:0000259" key="6">
    <source>
        <dbReference type="PROSITE" id="PS50106"/>
    </source>
</evidence>
<feature type="compositionally biased region" description="Acidic residues" evidence="3">
    <location>
        <begin position="624"/>
        <end position="634"/>
    </location>
</feature>
<protein>
    <recommendedName>
        <fullName evidence="10">Connector enhancer of kinase suppressor of Ras 2b</fullName>
    </recommendedName>
</protein>
<feature type="domain" description="SAM" evidence="5">
    <location>
        <begin position="11"/>
        <end position="76"/>
    </location>
</feature>
<evidence type="ECO:0000259" key="5">
    <source>
        <dbReference type="PROSITE" id="PS50105"/>
    </source>
</evidence>
<dbReference type="CDD" id="cd01260">
    <property type="entry name" value="PH_CNK_mammalian-like"/>
    <property type="match status" value="1"/>
</dbReference>
<dbReference type="InterPro" id="IPR049628">
    <property type="entry name" value="CNK1-3_SAM"/>
</dbReference>
<evidence type="ECO:0000313" key="9">
    <source>
        <dbReference type="Proteomes" id="UP000007635"/>
    </source>
</evidence>
<dbReference type="STRING" id="69293.ENSGACP00000026945"/>
<dbReference type="GO" id="GO:0016020">
    <property type="term" value="C:membrane"/>
    <property type="evidence" value="ECO:0007669"/>
    <property type="project" value="InterPro"/>
</dbReference>
<name>G3QAM9_GASAC</name>
<dbReference type="PROSITE" id="PS50003">
    <property type="entry name" value="PH_DOMAIN"/>
    <property type="match status" value="1"/>
</dbReference>
<reference evidence="8" key="2">
    <citation type="submission" date="2025-08" db="UniProtKB">
        <authorList>
            <consortium name="Ensembl"/>
        </authorList>
    </citation>
    <scope>IDENTIFICATION</scope>
</reference>
<dbReference type="AlphaFoldDB" id="G3QAM9"/>
<evidence type="ECO:0008006" key="10">
    <source>
        <dbReference type="Google" id="ProtNLM"/>
    </source>
</evidence>
<feature type="region of interest" description="Disordered" evidence="3">
    <location>
        <begin position="618"/>
        <end position="664"/>
    </location>
</feature>
<dbReference type="Proteomes" id="UP000007635">
    <property type="component" value="Chromosome VII"/>
</dbReference>
<dbReference type="Gene3D" id="2.30.42.10">
    <property type="match status" value="1"/>
</dbReference>
<dbReference type="SUPFAM" id="SSF50729">
    <property type="entry name" value="PH domain-like"/>
    <property type="match status" value="1"/>
</dbReference>
<dbReference type="Pfam" id="PF06663">
    <property type="entry name" value="CNK2_3_dom"/>
    <property type="match status" value="1"/>
</dbReference>
<dbReference type="Ensembl" id="ENSGACT00000026997.2">
    <property type="protein sequence ID" value="ENSGACP00000026945.2"/>
    <property type="gene ID" value="ENSGACG00000020385.2"/>
</dbReference>
<dbReference type="InterPro" id="IPR036034">
    <property type="entry name" value="PDZ_sf"/>
</dbReference>